<evidence type="ECO:0000256" key="2">
    <source>
        <dbReference type="ARBA" id="ARBA00022603"/>
    </source>
</evidence>
<dbReference type="Proteomes" id="UP000247099">
    <property type="component" value="Unassembled WGS sequence"/>
</dbReference>
<evidence type="ECO:0000256" key="1">
    <source>
        <dbReference type="ARBA" id="ARBA00022553"/>
    </source>
</evidence>
<dbReference type="PROSITE" id="PS51585">
    <property type="entry name" value="SAM_MT_TPMT"/>
    <property type="match status" value="1"/>
</dbReference>
<name>A0A317ZGX6_9BACT</name>
<gene>
    <name evidence="5" type="ORF">DDZ13_14000</name>
</gene>
<dbReference type="InParanoid" id="A0A317ZGX6"/>
<dbReference type="SUPFAM" id="SSF53335">
    <property type="entry name" value="S-adenosyl-L-methionine-dependent methyltransferases"/>
    <property type="match status" value="1"/>
</dbReference>
<dbReference type="AlphaFoldDB" id="A0A317ZGX6"/>
<keyword evidence="4" id="KW-0949">S-adenosyl-L-methionine</keyword>
<keyword evidence="2 5" id="KW-0489">Methyltransferase</keyword>
<evidence type="ECO:0000313" key="6">
    <source>
        <dbReference type="Proteomes" id="UP000247099"/>
    </source>
</evidence>
<sequence length="196" mass="21593">MARDWDKAYEVDETPWDKGYAAPPLMKFLKEHSLQGRALVPGCGTGHDVRLLAKHGVQVTGLDIAPGALRKAAAFAPVGGESYVLGDFLNPEAGLSGSFDWVVEHTCLCAIEPSQREAYLSSLNKVLKRGGQFLAVFFREVSNYDGDGPPHPISGEEIHALFHDDFELVESYTPRETYPSRPVGCEEVCWMRKRGA</sequence>
<evidence type="ECO:0000256" key="3">
    <source>
        <dbReference type="ARBA" id="ARBA00022679"/>
    </source>
</evidence>
<dbReference type="OrthoDB" id="189743at2"/>
<dbReference type="GO" id="GO:0008757">
    <property type="term" value="F:S-adenosylmethionine-dependent methyltransferase activity"/>
    <property type="evidence" value="ECO:0007669"/>
    <property type="project" value="InterPro"/>
</dbReference>
<dbReference type="EMBL" id="QHJQ01000013">
    <property type="protein sequence ID" value="PXA03029.1"/>
    <property type="molecule type" value="Genomic_DNA"/>
</dbReference>
<dbReference type="GO" id="GO:0032259">
    <property type="term" value="P:methylation"/>
    <property type="evidence" value="ECO:0007669"/>
    <property type="project" value="UniProtKB-KW"/>
</dbReference>
<dbReference type="Gene3D" id="3.40.50.150">
    <property type="entry name" value="Vaccinia Virus protein VP39"/>
    <property type="match status" value="1"/>
</dbReference>
<keyword evidence="3 5" id="KW-0808">Transferase</keyword>
<reference evidence="5 6" key="1">
    <citation type="submission" date="2018-05" db="EMBL/GenBank/DDBJ databases">
        <title>Coraliomargarita sinensis sp. nov., isolated from a marine solar saltern.</title>
        <authorList>
            <person name="Zhou L.Y."/>
        </authorList>
    </citation>
    <scope>NUCLEOTIDE SEQUENCE [LARGE SCALE GENOMIC DNA]</scope>
    <source>
        <strain evidence="5 6">WN38</strain>
    </source>
</reference>
<proteinExistence type="predicted"/>
<accession>A0A317ZGX6</accession>
<dbReference type="InterPro" id="IPR008854">
    <property type="entry name" value="TPMT"/>
</dbReference>
<comment type="caution">
    <text evidence="5">The sequence shown here is derived from an EMBL/GenBank/DDBJ whole genome shotgun (WGS) entry which is preliminary data.</text>
</comment>
<organism evidence="5 6">
    <name type="scientific">Coraliomargarita sinensis</name>
    <dbReference type="NCBI Taxonomy" id="2174842"/>
    <lineage>
        <taxon>Bacteria</taxon>
        <taxon>Pseudomonadati</taxon>
        <taxon>Verrucomicrobiota</taxon>
        <taxon>Opitutia</taxon>
        <taxon>Puniceicoccales</taxon>
        <taxon>Coraliomargaritaceae</taxon>
        <taxon>Coraliomargarita</taxon>
    </lineage>
</organism>
<dbReference type="CDD" id="cd02440">
    <property type="entry name" value="AdoMet_MTases"/>
    <property type="match status" value="1"/>
</dbReference>
<evidence type="ECO:0000256" key="4">
    <source>
        <dbReference type="ARBA" id="ARBA00022691"/>
    </source>
</evidence>
<dbReference type="PANTHER" id="PTHR32183:SF6">
    <property type="entry name" value="CYSTEINE SULFINATE DESULFINASE_CYSTEINE DESULFURASE AND RELATED ENZYMES"/>
    <property type="match status" value="1"/>
</dbReference>
<evidence type="ECO:0000313" key="5">
    <source>
        <dbReference type="EMBL" id="PXA03029.1"/>
    </source>
</evidence>
<dbReference type="Pfam" id="PF05724">
    <property type="entry name" value="TPMT"/>
    <property type="match status" value="1"/>
</dbReference>
<protein>
    <submittedName>
        <fullName evidence="5">Thiopurine S-methyltransferase</fullName>
    </submittedName>
</protein>
<dbReference type="PANTHER" id="PTHR32183">
    <property type="match status" value="1"/>
</dbReference>
<keyword evidence="6" id="KW-1185">Reference proteome</keyword>
<dbReference type="InterPro" id="IPR029063">
    <property type="entry name" value="SAM-dependent_MTases_sf"/>
</dbReference>
<dbReference type="RefSeq" id="WP_110132085.1">
    <property type="nucleotide sequence ID" value="NZ_QHJQ01000013.1"/>
</dbReference>
<keyword evidence="1" id="KW-0597">Phosphoprotein</keyword>